<comment type="caution">
    <text evidence="3">The sequence shown here is derived from an EMBL/GenBank/DDBJ whole genome shotgun (WGS) entry which is preliminary data.</text>
</comment>
<sequence>MSRDVFRIIGQAQAAYARCIDSDRLEEWPDFFTEKCFYTVTTADNHREGLEAGLIWADTRGMLTDRVSALREANIYERHGYRHILGQPFILAEDGDEVRSETPFLVVRIMRDGASDLFASGRYLDRYLFDGEDAKLAERVVVCDSSRIDTLLALPL</sequence>
<dbReference type="GO" id="GO:0051213">
    <property type="term" value="F:dioxygenase activity"/>
    <property type="evidence" value="ECO:0007669"/>
    <property type="project" value="UniProtKB-KW"/>
</dbReference>
<gene>
    <name evidence="3" type="ORF">HF526_31155</name>
</gene>
<dbReference type="Proteomes" id="UP000820669">
    <property type="component" value="Unassembled WGS sequence"/>
</dbReference>
<name>A0ABX1SLL2_9PSEU</name>
<proteinExistence type="inferred from homology"/>
<dbReference type="InterPro" id="IPR032710">
    <property type="entry name" value="NTF2-like_dom_sf"/>
</dbReference>
<evidence type="ECO:0000256" key="2">
    <source>
        <dbReference type="ARBA" id="ARBA00023002"/>
    </source>
</evidence>
<dbReference type="EMBL" id="JAAXLA010000096">
    <property type="protein sequence ID" value="NMI01718.1"/>
    <property type="molecule type" value="Genomic_DNA"/>
</dbReference>
<dbReference type="RefSeq" id="WP_169385233.1">
    <property type="nucleotide sequence ID" value="NZ_JAAXLA010000096.1"/>
</dbReference>
<dbReference type="InterPro" id="IPR000391">
    <property type="entry name" value="Rng_hydr_dOase-bsu"/>
</dbReference>
<evidence type="ECO:0000313" key="4">
    <source>
        <dbReference type="Proteomes" id="UP000820669"/>
    </source>
</evidence>
<organism evidence="3 4">
    <name type="scientific">Pseudonocardia acidicola</name>
    <dbReference type="NCBI Taxonomy" id="2724939"/>
    <lineage>
        <taxon>Bacteria</taxon>
        <taxon>Bacillati</taxon>
        <taxon>Actinomycetota</taxon>
        <taxon>Actinomycetes</taxon>
        <taxon>Pseudonocardiales</taxon>
        <taxon>Pseudonocardiaceae</taxon>
        <taxon>Pseudonocardia</taxon>
    </lineage>
</organism>
<dbReference type="CDD" id="cd00667">
    <property type="entry name" value="ring_hydroxylating_dioxygenases_beta"/>
    <property type="match status" value="1"/>
</dbReference>
<dbReference type="SUPFAM" id="SSF54427">
    <property type="entry name" value="NTF2-like"/>
    <property type="match status" value="1"/>
</dbReference>
<comment type="similarity">
    <text evidence="1">Belongs to the bacterial ring-hydroxylating dioxygenase beta subunit family.</text>
</comment>
<protein>
    <submittedName>
        <fullName evidence="3">Aromatic-ring-hydroxylating dioxygenase subunit beta</fullName>
    </submittedName>
</protein>
<keyword evidence="4" id="KW-1185">Reference proteome</keyword>
<keyword evidence="3" id="KW-0223">Dioxygenase</keyword>
<dbReference type="Pfam" id="PF00866">
    <property type="entry name" value="Ring_hydroxyl_B"/>
    <property type="match status" value="1"/>
</dbReference>
<dbReference type="Gene3D" id="3.10.450.50">
    <property type="match status" value="1"/>
</dbReference>
<reference evidence="3 4" key="1">
    <citation type="submission" date="2020-04" db="EMBL/GenBank/DDBJ databases">
        <authorList>
            <person name="Klaysubun C."/>
            <person name="Duangmal K."/>
            <person name="Lipun K."/>
        </authorList>
    </citation>
    <scope>NUCLEOTIDE SEQUENCE [LARGE SCALE GENOMIC DNA]</scope>
    <source>
        <strain evidence="3 4">K10HN5</strain>
    </source>
</reference>
<evidence type="ECO:0000313" key="3">
    <source>
        <dbReference type="EMBL" id="NMI01718.1"/>
    </source>
</evidence>
<keyword evidence="2" id="KW-0560">Oxidoreductase</keyword>
<evidence type="ECO:0000256" key="1">
    <source>
        <dbReference type="ARBA" id="ARBA00009570"/>
    </source>
</evidence>
<accession>A0ABX1SLL2</accession>